<dbReference type="PANTHER" id="PTHR12311">
    <property type="entry name" value="ACTIVATOR OF BASAL TRANSCRIPTION 1"/>
    <property type="match status" value="1"/>
</dbReference>
<dbReference type="OrthoDB" id="287393at2759"/>
<dbReference type="InterPro" id="IPR034353">
    <property type="entry name" value="ABT1/ESF2_RRM"/>
</dbReference>
<dbReference type="GO" id="GO:0003723">
    <property type="term" value="F:RNA binding"/>
    <property type="evidence" value="ECO:0007669"/>
    <property type="project" value="UniProtKB-KW"/>
</dbReference>
<dbReference type="KEGG" id="clec:106660857"/>
<dbReference type="InterPro" id="IPR012677">
    <property type="entry name" value="Nucleotide-bd_a/b_plait_sf"/>
</dbReference>
<dbReference type="GO" id="GO:0000472">
    <property type="term" value="P:endonucleolytic cleavage to generate mature 5'-end of SSU-rRNA from (SSU-rRNA, 5.8S rRNA, LSU-rRNA)"/>
    <property type="evidence" value="ECO:0007669"/>
    <property type="project" value="TreeGrafter"/>
</dbReference>
<evidence type="ECO:0000313" key="7">
    <source>
        <dbReference type="EnsemblMetazoa" id="XP_014239339.1"/>
    </source>
</evidence>
<feature type="compositionally biased region" description="Acidic residues" evidence="6">
    <location>
        <begin position="12"/>
        <end position="25"/>
    </location>
</feature>
<evidence type="ECO:0000256" key="3">
    <source>
        <dbReference type="ARBA" id="ARBA00020737"/>
    </source>
</evidence>
<dbReference type="AlphaFoldDB" id="A0A8I6R6Q5"/>
<dbReference type="CDD" id="cd12263">
    <property type="entry name" value="RRM_ABT1_like"/>
    <property type="match status" value="1"/>
</dbReference>
<comment type="subcellular location">
    <subcellularLocation>
        <location evidence="1">Nucleus</location>
        <location evidence="1">Nucleolus</location>
    </subcellularLocation>
</comment>
<reference evidence="7" key="1">
    <citation type="submission" date="2022-01" db="UniProtKB">
        <authorList>
            <consortium name="EnsemblMetazoa"/>
        </authorList>
    </citation>
    <scope>IDENTIFICATION</scope>
</reference>
<evidence type="ECO:0000313" key="8">
    <source>
        <dbReference type="Proteomes" id="UP000494040"/>
    </source>
</evidence>
<keyword evidence="4" id="KW-0694">RNA-binding</keyword>
<name>A0A8I6R6Q5_CIMLE</name>
<dbReference type="Proteomes" id="UP000494040">
    <property type="component" value="Unassembled WGS sequence"/>
</dbReference>
<accession>A0A8I6R6Q5</accession>
<dbReference type="Gene3D" id="3.30.70.330">
    <property type="match status" value="1"/>
</dbReference>
<organism evidence="7 8">
    <name type="scientific">Cimex lectularius</name>
    <name type="common">Bed bug</name>
    <name type="synonym">Acanthia lectularia</name>
    <dbReference type="NCBI Taxonomy" id="79782"/>
    <lineage>
        <taxon>Eukaryota</taxon>
        <taxon>Metazoa</taxon>
        <taxon>Ecdysozoa</taxon>
        <taxon>Arthropoda</taxon>
        <taxon>Hexapoda</taxon>
        <taxon>Insecta</taxon>
        <taxon>Pterygota</taxon>
        <taxon>Neoptera</taxon>
        <taxon>Paraneoptera</taxon>
        <taxon>Hemiptera</taxon>
        <taxon>Heteroptera</taxon>
        <taxon>Panheteroptera</taxon>
        <taxon>Cimicomorpha</taxon>
        <taxon>Cimicidae</taxon>
        <taxon>Cimex</taxon>
    </lineage>
</organism>
<dbReference type="GO" id="GO:0034462">
    <property type="term" value="P:small-subunit processome assembly"/>
    <property type="evidence" value="ECO:0007669"/>
    <property type="project" value="TreeGrafter"/>
</dbReference>
<evidence type="ECO:0000256" key="6">
    <source>
        <dbReference type="SAM" id="MobiDB-lite"/>
    </source>
</evidence>
<feature type="region of interest" description="Disordered" evidence="6">
    <location>
        <begin position="181"/>
        <end position="245"/>
    </location>
</feature>
<evidence type="ECO:0000256" key="5">
    <source>
        <dbReference type="ARBA" id="ARBA00023242"/>
    </source>
</evidence>
<sequence length="245" mass="29280">MFVEEPMPLTEGGEENVPGEDEQPENDVASQKDEEDDLWKKPKEIFKRGVVYLSFIPPGMTPTVLRNLLSKHAPVGRLFLQEVKEKRGKVKKKAYKTESYTEGWVEFLKKRHAKKIAEFLNNTKIGGKKKSKFHDYLWNLKYLPRFKWVHLVERLNYESALLKQRMRNEISQAKKIANHFKDNVDREERIRRKKKTQENKDDTKQEQKEEKIPLRKFAQRKTMEDIKMKKKSQENREDFLKNLFA</sequence>
<dbReference type="GO" id="GO:0000447">
    <property type="term" value="P:endonucleolytic cleavage in ITS1 to separate SSU-rRNA from 5.8S rRNA and LSU-rRNA from tricistronic rRNA transcript (SSU-rRNA, 5.8S rRNA, LSU-rRNA)"/>
    <property type="evidence" value="ECO:0007669"/>
    <property type="project" value="TreeGrafter"/>
</dbReference>
<protein>
    <recommendedName>
        <fullName evidence="3">Activator of basal transcription 1</fullName>
    </recommendedName>
</protein>
<feature type="compositionally biased region" description="Basic and acidic residues" evidence="6">
    <location>
        <begin position="181"/>
        <end position="213"/>
    </location>
</feature>
<feature type="region of interest" description="Disordered" evidence="6">
    <location>
        <begin position="1"/>
        <end position="37"/>
    </location>
</feature>
<evidence type="ECO:0000256" key="4">
    <source>
        <dbReference type="ARBA" id="ARBA00022884"/>
    </source>
</evidence>
<feature type="compositionally biased region" description="Basic and acidic residues" evidence="6">
    <location>
        <begin position="221"/>
        <end position="245"/>
    </location>
</feature>
<dbReference type="OMA" id="TRKHNDF"/>
<keyword evidence="8" id="KW-1185">Reference proteome</keyword>
<dbReference type="GO" id="GO:0005730">
    <property type="term" value="C:nucleolus"/>
    <property type="evidence" value="ECO:0007669"/>
    <property type="project" value="UniProtKB-SubCell"/>
</dbReference>
<dbReference type="SUPFAM" id="SSF54928">
    <property type="entry name" value="RNA-binding domain, RBD"/>
    <property type="match status" value="1"/>
</dbReference>
<proteinExistence type="inferred from homology"/>
<comment type="similarity">
    <text evidence="2">Belongs to the ESF2/ABP1 family.</text>
</comment>
<dbReference type="InterPro" id="IPR039119">
    <property type="entry name" value="ABT1/Esf2"/>
</dbReference>
<dbReference type="InterPro" id="IPR035979">
    <property type="entry name" value="RBD_domain_sf"/>
</dbReference>
<keyword evidence="5" id="KW-0539">Nucleus</keyword>
<dbReference type="PANTHER" id="PTHR12311:SF7">
    <property type="entry name" value="ACTIVATOR OF BASAL TRANSCRIPTION 1"/>
    <property type="match status" value="1"/>
</dbReference>
<evidence type="ECO:0000256" key="2">
    <source>
        <dbReference type="ARBA" id="ARBA00005819"/>
    </source>
</evidence>
<evidence type="ECO:0000256" key="1">
    <source>
        <dbReference type="ARBA" id="ARBA00004604"/>
    </source>
</evidence>
<dbReference type="GO" id="GO:0000480">
    <property type="term" value="P:endonucleolytic cleavage in 5'-ETS of tricistronic rRNA transcript (SSU-rRNA, 5.8S rRNA, LSU-rRNA)"/>
    <property type="evidence" value="ECO:0007669"/>
    <property type="project" value="TreeGrafter"/>
</dbReference>
<dbReference type="EnsemblMetazoa" id="XM_014383853.2">
    <property type="protein sequence ID" value="XP_014239339.1"/>
    <property type="gene ID" value="LOC106660857"/>
</dbReference>
<gene>
    <name evidence="7" type="primary">106660857</name>
</gene>